<sequence length="167" mass="18736">MKIAIGCDHIVTDIKDKVIEMLKRDGIEVLDCGTYDFERTHYPIYGHKVAVNVVEKNVDFGIVICGTGVGISNGAQKTKGARVLLAKDVLTVEDARKNYDANIIGFGGRIVGLGLMYEMIETFINTKYEGKNDQLINQIDSLIKNKNYSDSIFDEENKKWDSGFYDE</sequence>
<keyword evidence="4" id="KW-1185">Reference proteome</keyword>
<dbReference type="RefSeq" id="WP_166507866.1">
    <property type="nucleotide sequence ID" value="NZ_CP043026.1"/>
</dbReference>
<evidence type="ECO:0000256" key="1">
    <source>
        <dbReference type="ARBA" id="ARBA00008754"/>
    </source>
</evidence>
<comment type="similarity">
    <text evidence="1">Belongs to the LacAB/RpiB family.</text>
</comment>
<dbReference type="PIRSF" id="PIRSF005384">
    <property type="entry name" value="RpiB_LacA_B"/>
    <property type="match status" value="1"/>
</dbReference>
<dbReference type="AlphaFoldDB" id="A0A5B9Y3B1"/>
<reference evidence="3 4" key="1">
    <citation type="submission" date="2019-08" db="EMBL/GenBank/DDBJ databases">
        <title>Complete genome sequence of Spiroplasma chinense CCH (DSM 19755).</title>
        <authorList>
            <person name="Shen H.-Y."/>
            <person name="Lin Y.-C."/>
            <person name="Chou L."/>
            <person name="Kuo C.-H."/>
        </authorList>
    </citation>
    <scope>NUCLEOTIDE SEQUENCE [LARGE SCALE GENOMIC DNA]</scope>
    <source>
        <strain evidence="3 4">CCH</strain>
    </source>
</reference>
<dbReference type="PANTHER" id="PTHR43732">
    <property type="entry name" value="RIBOSE 5-PHOSPHATE ISOMERASE-RELATED"/>
    <property type="match status" value="1"/>
</dbReference>
<organism evidence="3 4">
    <name type="scientific">Spiroplasma chinense</name>
    <dbReference type="NCBI Taxonomy" id="216932"/>
    <lineage>
        <taxon>Bacteria</taxon>
        <taxon>Bacillati</taxon>
        <taxon>Mycoplasmatota</taxon>
        <taxon>Mollicutes</taxon>
        <taxon>Entomoplasmatales</taxon>
        <taxon>Spiroplasmataceae</taxon>
        <taxon>Spiroplasma</taxon>
    </lineage>
</organism>
<keyword evidence="2 3" id="KW-0413">Isomerase</keyword>
<evidence type="ECO:0000313" key="4">
    <source>
        <dbReference type="Proteomes" id="UP000323144"/>
    </source>
</evidence>
<evidence type="ECO:0000256" key="2">
    <source>
        <dbReference type="ARBA" id="ARBA00023235"/>
    </source>
</evidence>
<accession>A0A5B9Y3B1</accession>
<evidence type="ECO:0000313" key="3">
    <source>
        <dbReference type="EMBL" id="QEH61471.1"/>
    </source>
</evidence>
<proteinExistence type="inferred from homology"/>
<dbReference type="Proteomes" id="UP000323144">
    <property type="component" value="Chromosome"/>
</dbReference>
<dbReference type="SUPFAM" id="SSF89623">
    <property type="entry name" value="Ribose/Galactose isomerase RpiB/AlsB"/>
    <property type="match status" value="1"/>
</dbReference>
<dbReference type="InterPro" id="IPR003500">
    <property type="entry name" value="RpiB_LacA_LacB"/>
</dbReference>
<dbReference type="Pfam" id="PF02502">
    <property type="entry name" value="LacAB_rpiB"/>
    <property type="match status" value="1"/>
</dbReference>
<dbReference type="GO" id="GO:0005975">
    <property type="term" value="P:carbohydrate metabolic process"/>
    <property type="evidence" value="ECO:0007669"/>
    <property type="project" value="InterPro"/>
</dbReference>
<dbReference type="Gene3D" id="3.40.1400.10">
    <property type="entry name" value="Sugar-phosphate isomerase, RpiB/LacA/LacB"/>
    <property type="match status" value="1"/>
</dbReference>
<gene>
    <name evidence="3" type="primary">lacB</name>
    <name evidence="3" type="ORF">SCHIN_v1c02740</name>
</gene>
<dbReference type="PANTHER" id="PTHR43732:SF1">
    <property type="entry name" value="RIBOSE 5-PHOSPHATE ISOMERASE"/>
    <property type="match status" value="1"/>
</dbReference>
<dbReference type="InterPro" id="IPR036569">
    <property type="entry name" value="RpiB_LacA_LacB_sf"/>
</dbReference>
<protein>
    <submittedName>
        <fullName evidence="3">Galactose-6-phosphate isomerase subunit LabB</fullName>
    </submittedName>
</protein>
<dbReference type="NCBIfam" id="TIGR00689">
    <property type="entry name" value="rpiB_lacA_lacB"/>
    <property type="match status" value="1"/>
</dbReference>
<dbReference type="KEGG" id="schi:SCHIN_v1c02740"/>
<dbReference type="EMBL" id="CP043026">
    <property type="protein sequence ID" value="QEH61471.1"/>
    <property type="molecule type" value="Genomic_DNA"/>
</dbReference>
<name>A0A5B9Y3B1_9MOLU</name>
<dbReference type="GO" id="GO:0016861">
    <property type="term" value="F:intramolecular oxidoreductase activity, interconverting aldoses and ketoses"/>
    <property type="evidence" value="ECO:0007669"/>
    <property type="project" value="UniProtKB-ARBA"/>
</dbReference>
<dbReference type="InterPro" id="IPR051812">
    <property type="entry name" value="SPI_LacAB/RpiB"/>
</dbReference>